<dbReference type="OrthoDB" id="202470at2759"/>
<feature type="domain" description="NAD-dependent epimerase/dehydratase" evidence="4">
    <location>
        <begin position="3"/>
        <end position="184"/>
    </location>
</feature>
<name>A0A1Y2B0E3_9TREE</name>
<reference evidence="5 6" key="1">
    <citation type="submission" date="2016-07" db="EMBL/GenBank/DDBJ databases">
        <title>Pervasive Adenine N6-methylation of Active Genes in Fungi.</title>
        <authorList>
            <consortium name="DOE Joint Genome Institute"/>
            <person name="Mondo S.J."/>
            <person name="Dannebaum R.O."/>
            <person name="Kuo R.C."/>
            <person name="Labutti K."/>
            <person name="Haridas S."/>
            <person name="Kuo A."/>
            <person name="Salamov A."/>
            <person name="Ahrendt S.R."/>
            <person name="Lipzen A."/>
            <person name="Sullivan W."/>
            <person name="Andreopoulos W.B."/>
            <person name="Clum A."/>
            <person name="Lindquist E."/>
            <person name="Daum C."/>
            <person name="Ramamoorthy G.K."/>
            <person name="Gryganskyi A."/>
            <person name="Culley D."/>
            <person name="Magnuson J.K."/>
            <person name="James T.Y."/>
            <person name="O'Malley M.A."/>
            <person name="Stajich J.E."/>
            <person name="Spatafora J.W."/>
            <person name="Visel A."/>
            <person name="Grigoriev I.V."/>
        </authorList>
    </citation>
    <scope>NUCLEOTIDE SEQUENCE [LARGE SCALE GENOMIC DNA]</scope>
    <source>
        <strain evidence="5 6">68-887.2</strain>
    </source>
</reference>
<keyword evidence="3" id="KW-0520">NAD</keyword>
<sequence>MHILLTGAAGKVGSHVLKYFLNRGHSVTALDVVPLPVSLTSSVPESQAKLLRSQVIDLTDFKAYQAILESSPEGIDGVVHLGAIPDPLSHDPRIVHNNNVTSSYNVLQTSMAHGITRIVQASSVNAPGLSFGPEGHLRFDSLPIREEHPSRPEDPYALSKAICELQASALCRYTPGLRIASLRFHMCCPDYSTATTGSRWQDLWAWTSFDACASACLLALTSEGWEGHEAFNIVAPEICWEGGVSPESKEFGKLETTAVQLVEYSWKGKYDALDEEWWKDRPRRSLWDSSKAERLLGWDHDNSS</sequence>
<comment type="caution">
    <text evidence="5">The sequence shown here is derived from an EMBL/GenBank/DDBJ whole genome shotgun (WGS) entry which is preliminary data.</text>
</comment>
<dbReference type="PANTHER" id="PTHR43103">
    <property type="entry name" value="NUCLEOSIDE-DIPHOSPHATE-SUGAR EPIMERASE"/>
    <property type="match status" value="1"/>
</dbReference>
<gene>
    <name evidence="5" type="ORF">BCR39DRAFT_594225</name>
</gene>
<protein>
    <recommendedName>
        <fullName evidence="4">NAD-dependent epimerase/dehydratase domain-containing protein</fullName>
    </recommendedName>
</protein>
<dbReference type="Pfam" id="PF01370">
    <property type="entry name" value="Epimerase"/>
    <property type="match status" value="1"/>
</dbReference>
<keyword evidence="6" id="KW-1185">Reference proteome</keyword>
<dbReference type="Proteomes" id="UP000193986">
    <property type="component" value="Unassembled WGS sequence"/>
</dbReference>
<dbReference type="SUPFAM" id="SSF51735">
    <property type="entry name" value="NAD(P)-binding Rossmann-fold domains"/>
    <property type="match status" value="1"/>
</dbReference>
<dbReference type="InterPro" id="IPR001509">
    <property type="entry name" value="Epimerase_deHydtase"/>
</dbReference>
<evidence type="ECO:0000256" key="1">
    <source>
        <dbReference type="ARBA" id="ARBA00007637"/>
    </source>
</evidence>
<evidence type="ECO:0000256" key="2">
    <source>
        <dbReference type="ARBA" id="ARBA00023002"/>
    </source>
</evidence>
<evidence type="ECO:0000313" key="5">
    <source>
        <dbReference type="EMBL" id="ORY28309.1"/>
    </source>
</evidence>
<dbReference type="STRING" id="71784.A0A1Y2B0E3"/>
<evidence type="ECO:0000259" key="4">
    <source>
        <dbReference type="Pfam" id="PF01370"/>
    </source>
</evidence>
<evidence type="ECO:0000256" key="3">
    <source>
        <dbReference type="ARBA" id="ARBA00023027"/>
    </source>
</evidence>
<dbReference type="GO" id="GO:0016491">
    <property type="term" value="F:oxidoreductase activity"/>
    <property type="evidence" value="ECO:0007669"/>
    <property type="project" value="UniProtKB-KW"/>
</dbReference>
<dbReference type="AlphaFoldDB" id="A0A1Y2B0E3"/>
<accession>A0A1Y2B0E3</accession>
<dbReference type="Gene3D" id="3.40.50.720">
    <property type="entry name" value="NAD(P)-binding Rossmann-like Domain"/>
    <property type="match status" value="1"/>
</dbReference>
<keyword evidence="2" id="KW-0560">Oxidoreductase</keyword>
<dbReference type="PANTHER" id="PTHR43103:SF5">
    <property type="entry name" value="4-EPIMERASE, PUTATIVE (AFU_ORTHOLOGUE AFUA_7G00360)-RELATED"/>
    <property type="match status" value="1"/>
</dbReference>
<organism evidence="5 6">
    <name type="scientific">Naematelia encephala</name>
    <dbReference type="NCBI Taxonomy" id="71784"/>
    <lineage>
        <taxon>Eukaryota</taxon>
        <taxon>Fungi</taxon>
        <taxon>Dikarya</taxon>
        <taxon>Basidiomycota</taxon>
        <taxon>Agaricomycotina</taxon>
        <taxon>Tremellomycetes</taxon>
        <taxon>Tremellales</taxon>
        <taxon>Naemateliaceae</taxon>
        <taxon>Naematelia</taxon>
    </lineage>
</organism>
<proteinExistence type="inferred from homology"/>
<dbReference type="InterPro" id="IPR036291">
    <property type="entry name" value="NAD(P)-bd_dom_sf"/>
</dbReference>
<dbReference type="EMBL" id="MCFC01000032">
    <property type="protein sequence ID" value="ORY28309.1"/>
    <property type="molecule type" value="Genomic_DNA"/>
</dbReference>
<comment type="similarity">
    <text evidence="1">Belongs to the NAD(P)-dependent epimerase/dehydratase family.</text>
</comment>
<dbReference type="InParanoid" id="A0A1Y2B0E3"/>
<evidence type="ECO:0000313" key="6">
    <source>
        <dbReference type="Proteomes" id="UP000193986"/>
    </source>
</evidence>